<evidence type="ECO:0000313" key="1">
    <source>
        <dbReference type="EMBL" id="KAK8387893.1"/>
    </source>
</evidence>
<proteinExistence type="predicted"/>
<name>A0AAW0TL09_SCYPA</name>
<gene>
    <name evidence="1" type="ORF">O3P69_020070</name>
</gene>
<reference evidence="1 2" key="1">
    <citation type="submission" date="2023-03" db="EMBL/GenBank/DDBJ databases">
        <title>High-quality genome of Scylla paramamosain provides insights in environmental adaptation.</title>
        <authorList>
            <person name="Zhang L."/>
        </authorList>
    </citation>
    <scope>NUCLEOTIDE SEQUENCE [LARGE SCALE GENOMIC DNA]</scope>
    <source>
        <strain evidence="1">LZ_2023a</strain>
        <tissue evidence="1">Muscle</tissue>
    </source>
</reference>
<keyword evidence="2" id="KW-1185">Reference proteome</keyword>
<accession>A0AAW0TL09</accession>
<dbReference type="EMBL" id="JARAKH010000029">
    <property type="protein sequence ID" value="KAK8387893.1"/>
    <property type="molecule type" value="Genomic_DNA"/>
</dbReference>
<dbReference type="Proteomes" id="UP001487740">
    <property type="component" value="Unassembled WGS sequence"/>
</dbReference>
<organism evidence="1 2">
    <name type="scientific">Scylla paramamosain</name>
    <name type="common">Mud crab</name>
    <dbReference type="NCBI Taxonomy" id="85552"/>
    <lineage>
        <taxon>Eukaryota</taxon>
        <taxon>Metazoa</taxon>
        <taxon>Ecdysozoa</taxon>
        <taxon>Arthropoda</taxon>
        <taxon>Crustacea</taxon>
        <taxon>Multicrustacea</taxon>
        <taxon>Malacostraca</taxon>
        <taxon>Eumalacostraca</taxon>
        <taxon>Eucarida</taxon>
        <taxon>Decapoda</taxon>
        <taxon>Pleocyemata</taxon>
        <taxon>Brachyura</taxon>
        <taxon>Eubrachyura</taxon>
        <taxon>Portunoidea</taxon>
        <taxon>Portunidae</taxon>
        <taxon>Portuninae</taxon>
        <taxon>Scylla</taxon>
    </lineage>
</organism>
<dbReference type="AlphaFoldDB" id="A0AAW0TL09"/>
<comment type="caution">
    <text evidence="1">The sequence shown here is derived from an EMBL/GenBank/DDBJ whole genome shotgun (WGS) entry which is preliminary data.</text>
</comment>
<evidence type="ECO:0008006" key="3">
    <source>
        <dbReference type="Google" id="ProtNLM"/>
    </source>
</evidence>
<protein>
    <recommendedName>
        <fullName evidence="3">Secreted protein</fullName>
    </recommendedName>
</protein>
<evidence type="ECO:0000313" key="2">
    <source>
        <dbReference type="Proteomes" id="UP001487740"/>
    </source>
</evidence>
<sequence>MEAAVAVVVAVVVVVGGESRGQDYLNGPYPSLHVPQRSPDASHTSRISVAVAALFSCPLAVSTRWMRCASESGSGAAVTEGSCI</sequence>